<evidence type="ECO:0000313" key="2">
    <source>
        <dbReference type="Proteomes" id="UP000240883"/>
    </source>
</evidence>
<keyword evidence="2" id="KW-1185">Reference proteome</keyword>
<dbReference type="AlphaFoldDB" id="A0A2T2P266"/>
<proteinExistence type="predicted"/>
<gene>
    <name evidence="1" type="ORF">BS50DRAFT_286763</name>
</gene>
<organism evidence="1 2">
    <name type="scientific">Corynespora cassiicola Philippines</name>
    <dbReference type="NCBI Taxonomy" id="1448308"/>
    <lineage>
        <taxon>Eukaryota</taxon>
        <taxon>Fungi</taxon>
        <taxon>Dikarya</taxon>
        <taxon>Ascomycota</taxon>
        <taxon>Pezizomycotina</taxon>
        <taxon>Dothideomycetes</taxon>
        <taxon>Pleosporomycetidae</taxon>
        <taxon>Pleosporales</taxon>
        <taxon>Corynesporascaceae</taxon>
        <taxon>Corynespora</taxon>
    </lineage>
</organism>
<dbReference type="EMBL" id="KZ678131">
    <property type="protein sequence ID" value="PSN71596.1"/>
    <property type="molecule type" value="Genomic_DNA"/>
</dbReference>
<reference evidence="1 2" key="1">
    <citation type="journal article" date="2018" name="Front. Microbiol.">
        <title>Genome-Wide Analysis of Corynespora cassiicola Leaf Fall Disease Putative Effectors.</title>
        <authorList>
            <person name="Lopez D."/>
            <person name="Ribeiro S."/>
            <person name="Label P."/>
            <person name="Fumanal B."/>
            <person name="Venisse J.S."/>
            <person name="Kohler A."/>
            <person name="de Oliveira R.R."/>
            <person name="Labutti K."/>
            <person name="Lipzen A."/>
            <person name="Lail K."/>
            <person name="Bauer D."/>
            <person name="Ohm R.A."/>
            <person name="Barry K.W."/>
            <person name="Spatafora J."/>
            <person name="Grigoriev I.V."/>
            <person name="Martin F.M."/>
            <person name="Pujade-Renaud V."/>
        </authorList>
    </citation>
    <scope>NUCLEOTIDE SEQUENCE [LARGE SCALE GENOMIC DNA]</scope>
    <source>
        <strain evidence="1 2">Philippines</strain>
    </source>
</reference>
<accession>A0A2T2P266</accession>
<dbReference type="Proteomes" id="UP000240883">
    <property type="component" value="Unassembled WGS sequence"/>
</dbReference>
<sequence length="163" mass="18294">MYCLQFVKKGVFSISHFTHASTHLSFLVTLATDWPFVSPTQQTQRDRRRRSLPELLLSLCALPGSTAFTLTQKLLSLRRRGRLSPALHFGAHSLSPLPLAIQRPMSGHHHTQKNLSTSHEIHLLHVTIEVWGFGALACGTVVAGRRGQHPRPSTHDIAWLPFR</sequence>
<evidence type="ECO:0000313" key="1">
    <source>
        <dbReference type="EMBL" id="PSN71596.1"/>
    </source>
</evidence>
<name>A0A2T2P266_CORCC</name>
<protein>
    <submittedName>
        <fullName evidence="1">Uncharacterized protein</fullName>
    </submittedName>
</protein>